<dbReference type="SUPFAM" id="SSF52058">
    <property type="entry name" value="L domain-like"/>
    <property type="match status" value="2"/>
</dbReference>
<dbReference type="FunFam" id="3.80.10.10:FF:000095">
    <property type="entry name" value="LRR receptor-like serine/threonine-protein kinase GSO1"/>
    <property type="match status" value="1"/>
</dbReference>
<evidence type="ECO:0000313" key="13">
    <source>
        <dbReference type="EMBL" id="AET02715.1"/>
    </source>
</evidence>
<dbReference type="Pfam" id="PF13855">
    <property type="entry name" value="LRR_8"/>
    <property type="match status" value="3"/>
</dbReference>
<comment type="similarity">
    <text evidence="2">Belongs to the RLP family.</text>
</comment>
<dbReference type="InterPro" id="IPR003591">
    <property type="entry name" value="Leu-rich_rpt_typical-subtyp"/>
</dbReference>
<evidence type="ECO:0000256" key="1">
    <source>
        <dbReference type="ARBA" id="ARBA00004251"/>
    </source>
</evidence>
<evidence type="ECO:0000256" key="4">
    <source>
        <dbReference type="ARBA" id="ARBA00022614"/>
    </source>
</evidence>
<keyword evidence="4" id="KW-0433">Leucine-rich repeat</keyword>
<protein>
    <submittedName>
        <fullName evidence="13">Leucine-rich receptor-like kinase family protein</fullName>
    </submittedName>
</protein>
<accession>G7L8J1</accession>
<evidence type="ECO:0000256" key="10">
    <source>
        <dbReference type="ARBA" id="ARBA00023170"/>
    </source>
</evidence>
<dbReference type="STRING" id="3880.G7L8J1"/>
<dbReference type="PANTHER" id="PTHR48063:SF101">
    <property type="entry name" value="LRR RECEPTOR-LIKE SERINE_THREONINE-PROTEIN KINASE FLS2"/>
    <property type="match status" value="1"/>
</dbReference>
<dbReference type="PRINTS" id="PR00019">
    <property type="entry name" value="LEURICHRPT"/>
</dbReference>
<proteinExistence type="inferred from homology"/>
<name>G7L8J1_MEDTR</name>
<keyword evidence="6" id="KW-0732">Signal</keyword>
<dbReference type="eggNOG" id="KOG0619">
    <property type="taxonomic scope" value="Eukaryota"/>
</dbReference>
<keyword evidence="8 12" id="KW-1133">Transmembrane helix</keyword>
<evidence type="ECO:0000256" key="11">
    <source>
        <dbReference type="ARBA" id="ARBA00023180"/>
    </source>
</evidence>
<sequence length="714" mass="80730">MWDPSVLPRLNLSNNDFKVIHSSLDRKNLSLDNNTYGKGNFSDVVHLDLSGNENLVIDDLKWLLRLSSLEYLNFDFIDLRKENHWLQMLTMLPSLSELHLSSCLLENANPSLQYANFTSLEYLDLSDNDFFSELPNWLFNLSGLYHLNLGENRFHGLIPETLLNLRNLQVLILQNNKVSRTIPNWLCQLGGLNKLDFSWNLFTSSIPITLGNLSLLTILSVANNNLTDSLPESLGQLSNLEVLDVGENSLSGIVSHRNFVKLSKLSYLSLDSPLFIFDFDPHWIPPFALQRLGLSYANLNLVPWLYTHTSLNYLSITNSLFAIKYREIFWNMTNMLLNSEVIWLKGNGLKGGLPTLTSNVNILGISDNYLFGSLAPLLCNKKMNSKSNLQYLNIFNNSLSQVTDCWKNWKSLVHVDIGRNNLTGVIPHSMGSLLNIFSLHLDHNNFHGEIPLSLKNCKKMMILNLGENKFSRSIPNWIGHDVKALRLRSNEFRGVIPLQICQLSSLIVLDLANNKLSGTIPQCLNNITSKVLINASKSDILGNELYYKDYAHVIDLSNNHLFGKIPLEVCKLATLQSLNLSHNQLMGTIPKEIGNMKQLESLNFSNNTLSGEIPKSMSALTFLEEPNFKALMILVTWAILKLCGAPLIKKCNCDKACVGDTKLMANDENGSDLLEWFYMGMGVGFAISFLIVFCSLLFNRTWRHNYFKFLDDGV</sequence>
<dbReference type="GO" id="GO:0005886">
    <property type="term" value="C:plasma membrane"/>
    <property type="evidence" value="ECO:0007669"/>
    <property type="project" value="UniProtKB-SubCell"/>
</dbReference>
<keyword evidence="11" id="KW-0325">Glycoprotein</keyword>
<evidence type="ECO:0000256" key="2">
    <source>
        <dbReference type="ARBA" id="ARBA00009592"/>
    </source>
</evidence>
<dbReference type="GO" id="GO:0016301">
    <property type="term" value="F:kinase activity"/>
    <property type="evidence" value="ECO:0007669"/>
    <property type="project" value="UniProtKB-KW"/>
</dbReference>
<evidence type="ECO:0000313" key="15">
    <source>
        <dbReference type="Proteomes" id="UP000002051"/>
    </source>
</evidence>
<dbReference type="OMA" id="LHKEINW"/>
<keyword evidence="10 13" id="KW-0675">Receptor</keyword>
<keyword evidence="5 12" id="KW-0812">Transmembrane</keyword>
<dbReference type="PaxDb" id="3880-AET02715"/>
<dbReference type="InterPro" id="IPR046956">
    <property type="entry name" value="RLP23-like"/>
</dbReference>
<keyword evidence="9 12" id="KW-0472">Membrane</keyword>
<comment type="subcellular location">
    <subcellularLocation>
        <location evidence="1">Cell membrane</location>
        <topology evidence="1">Single-pass type I membrane protein</topology>
    </subcellularLocation>
</comment>
<dbReference type="InterPro" id="IPR001611">
    <property type="entry name" value="Leu-rich_rpt"/>
</dbReference>
<dbReference type="Gene3D" id="3.80.10.10">
    <property type="entry name" value="Ribonuclease Inhibitor"/>
    <property type="match status" value="2"/>
</dbReference>
<evidence type="ECO:0000256" key="5">
    <source>
        <dbReference type="ARBA" id="ARBA00022692"/>
    </source>
</evidence>
<evidence type="ECO:0000313" key="14">
    <source>
        <dbReference type="EnsemblPlants" id="AET02715"/>
    </source>
</evidence>
<dbReference type="AlphaFoldDB" id="G7L8J1"/>
<reference evidence="14" key="3">
    <citation type="submission" date="2015-04" db="UniProtKB">
        <authorList>
            <consortium name="EnsemblPlants"/>
        </authorList>
    </citation>
    <scope>IDENTIFICATION</scope>
    <source>
        <strain evidence="14">cv. Jemalong A17</strain>
    </source>
</reference>
<evidence type="ECO:0000256" key="12">
    <source>
        <dbReference type="SAM" id="Phobius"/>
    </source>
</evidence>
<dbReference type="InterPro" id="IPR032675">
    <property type="entry name" value="LRR_dom_sf"/>
</dbReference>
<dbReference type="Pfam" id="PF00560">
    <property type="entry name" value="LRR_1"/>
    <property type="match status" value="5"/>
</dbReference>
<dbReference type="Proteomes" id="UP000002051">
    <property type="component" value="Chromosome 8"/>
</dbReference>
<evidence type="ECO:0000256" key="8">
    <source>
        <dbReference type="ARBA" id="ARBA00022989"/>
    </source>
</evidence>
<evidence type="ECO:0000256" key="9">
    <source>
        <dbReference type="ARBA" id="ARBA00023136"/>
    </source>
</evidence>
<dbReference type="EMBL" id="CM001224">
    <property type="protein sequence ID" value="AET02715.1"/>
    <property type="molecule type" value="Genomic_DNA"/>
</dbReference>
<reference evidence="13 15" key="1">
    <citation type="journal article" date="2011" name="Nature">
        <title>The Medicago genome provides insight into the evolution of rhizobial symbioses.</title>
        <authorList>
            <person name="Young N.D."/>
            <person name="Debelle F."/>
            <person name="Oldroyd G.E."/>
            <person name="Geurts R."/>
            <person name="Cannon S.B."/>
            <person name="Udvardi M.K."/>
            <person name="Benedito V.A."/>
            <person name="Mayer K.F."/>
            <person name="Gouzy J."/>
            <person name="Schoof H."/>
            <person name="Van de Peer Y."/>
            <person name="Proost S."/>
            <person name="Cook D.R."/>
            <person name="Meyers B.C."/>
            <person name="Spannagl M."/>
            <person name="Cheung F."/>
            <person name="De Mita S."/>
            <person name="Krishnakumar V."/>
            <person name="Gundlach H."/>
            <person name="Zhou S."/>
            <person name="Mudge J."/>
            <person name="Bharti A.K."/>
            <person name="Murray J.D."/>
            <person name="Naoumkina M.A."/>
            <person name="Rosen B."/>
            <person name="Silverstein K.A."/>
            <person name="Tang H."/>
            <person name="Rombauts S."/>
            <person name="Zhao P.X."/>
            <person name="Zhou P."/>
            <person name="Barbe V."/>
            <person name="Bardou P."/>
            <person name="Bechner M."/>
            <person name="Bellec A."/>
            <person name="Berger A."/>
            <person name="Berges H."/>
            <person name="Bidwell S."/>
            <person name="Bisseling T."/>
            <person name="Choisne N."/>
            <person name="Couloux A."/>
            <person name="Denny R."/>
            <person name="Deshpande S."/>
            <person name="Dai X."/>
            <person name="Doyle J.J."/>
            <person name="Dudez A.M."/>
            <person name="Farmer A.D."/>
            <person name="Fouteau S."/>
            <person name="Franken C."/>
            <person name="Gibelin C."/>
            <person name="Gish J."/>
            <person name="Goldstein S."/>
            <person name="Gonzalez A.J."/>
            <person name="Green P.J."/>
            <person name="Hallab A."/>
            <person name="Hartog M."/>
            <person name="Hua A."/>
            <person name="Humphray S.J."/>
            <person name="Jeong D.H."/>
            <person name="Jing Y."/>
            <person name="Jocker A."/>
            <person name="Kenton S.M."/>
            <person name="Kim D.J."/>
            <person name="Klee K."/>
            <person name="Lai H."/>
            <person name="Lang C."/>
            <person name="Lin S."/>
            <person name="Macmil S.L."/>
            <person name="Magdelenat G."/>
            <person name="Matthews L."/>
            <person name="McCorrison J."/>
            <person name="Monaghan E.L."/>
            <person name="Mun J.H."/>
            <person name="Najar F.Z."/>
            <person name="Nicholson C."/>
            <person name="Noirot C."/>
            <person name="O'Bleness M."/>
            <person name="Paule C.R."/>
            <person name="Poulain J."/>
            <person name="Prion F."/>
            <person name="Qin B."/>
            <person name="Qu C."/>
            <person name="Retzel E.F."/>
            <person name="Riddle C."/>
            <person name="Sallet E."/>
            <person name="Samain S."/>
            <person name="Samson N."/>
            <person name="Sanders I."/>
            <person name="Saurat O."/>
            <person name="Scarpelli C."/>
            <person name="Schiex T."/>
            <person name="Segurens B."/>
            <person name="Severin A.J."/>
            <person name="Sherrier D.J."/>
            <person name="Shi R."/>
            <person name="Sims S."/>
            <person name="Singer S.R."/>
            <person name="Sinharoy S."/>
            <person name="Sterck L."/>
            <person name="Viollet A."/>
            <person name="Wang B.B."/>
            <person name="Wang K."/>
            <person name="Wang M."/>
            <person name="Wang X."/>
            <person name="Warfsmann J."/>
            <person name="Weissenbach J."/>
            <person name="White D.D."/>
            <person name="White J.D."/>
            <person name="Wiley G.B."/>
            <person name="Wincker P."/>
            <person name="Xing Y."/>
            <person name="Yang L."/>
            <person name="Yao Z."/>
            <person name="Ying F."/>
            <person name="Zhai J."/>
            <person name="Zhou L."/>
            <person name="Zuber A."/>
            <person name="Denarie J."/>
            <person name="Dixon R.A."/>
            <person name="May G.D."/>
            <person name="Schwartz D.C."/>
            <person name="Rogers J."/>
            <person name="Quetier F."/>
            <person name="Town C.D."/>
            <person name="Roe B.A."/>
        </authorList>
    </citation>
    <scope>NUCLEOTIDE SEQUENCE [LARGE SCALE GENOMIC DNA]</scope>
    <source>
        <strain evidence="13">A17</strain>
        <strain evidence="14 15">cv. Jemalong A17</strain>
    </source>
</reference>
<dbReference type="SMART" id="SM00369">
    <property type="entry name" value="LRR_TYP"/>
    <property type="match status" value="6"/>
</dbReference>
<evidence type="ECO:0000256" key="7">
    <source>
        <dbReference type="ARBA" id="ARBA00022737"/>
    </source>
</evidence>
<reference evidence="13 15" key="2">
    <citation type="journal article" date="2014" name="BMC Genomics">
        <title>An improved genome release (version Mt4.0) for the model legume Medicago truncatula.</title>
        <authorList>
            <person name="Tang H."/>
            <person name="Krishnakumar V."/>
            <person name="Bidwell S."/>
            <person name="Rosen B."/>
            <person name="Chan A."/>
            <person name="Zhou S."/>
            <person name="Gentzbittel L."/>
            <person name="Childs K.L."/>
            <person name="Yandell M."/>
            <person name="Gundlach H."/>
            <person name="Mayer K.F."/>
            <person name="Schwartz D.C."/>
            <person name="Town C.D."/>
        </authorList>
    </citation>
    <scope>GENOME REANNOTATION</scope>
    <source>
        <strain evidence="14 15">cv. Jemalong A17</strain>
    </source>
</reference>
<gene>
    <name evidence="13" type="ordered locus">MTR_8g046150</name>
</gene>
<keyword evidence="15" id="KW-1185">Reference proteome</keyword>
<keyword evidence="13" id="KW-0418">Kinase</keyword>
<keyword evidence="3" id="KW-1003">Cell membrane</keyword>
<dbReference type="HOGENOM" id="CLU_000288_18_3_1"/>
<dbReference type="PANTHER" id="PTHR48063">
    <property type="entry name" value="LRR RECEPTOR-LIKE KINASE"/>
    <property type="match status" value="1"/>
</dbReference>
<evidence type="ECO:0000256" key="3">
    <source>
        <dbReference type="ARBA" id="ARBA00022475"/>
    </source>
</evidence>
<organism evidence="13 15">
    <name type="scientific">Medicago truncatula</name>
    <name type="common">Barrel medic</name>
    <name type="synonym">Medicago tribuloides</name>
    <dbReference type="NCBI Taxonomy" id="3880"/>
    <lineage>
        <taxon>Eukaryota</taxon>
        <taxon>Viridiplantae</taxon>
        <taxon>Streptophyta</taxon>
        <taxon>Embryophyta</taxon>
        <taxon>Tracheophyta</taxon>
        <taxon>Spermatophyta</taxon>
        <taxon>Magnoliopsida</taxon>
        <taxon>eudicotyledons</taxon>
        <taxon>Gunneridae</taxon>
        <taxon>Pentapetalae</taxon>
        <taxon>rosids</taxon>
        <taxon>fabids</taxon>
        <taxon>Fabales</taxon>
        <taxon>Fabaceae</taxon>
        <taxon>Papilionoideae</taxon>
        <taxon>50 kb inversion clade</taxon>
        <taxon>NPAAA clade</taxon>
        <taxon>Hologalegina</taxon>
        <taxon>IRL clade</taxon>
        <taxon>Trifolieae</taxon>
        <taxon>Medicago</taxon>
    </lineage>
</organism>
<dbReference type="EnsemblPlants" id="AET02715">
    <property type="protein sequence ID" value="AET02715"/>
    <property type="gene ID" value="MTR_8g046150"/>
</dbReference>
<keyword evidence="7" id="KW-0677">Repeat</keyword>
<evidence type="ECO:0000256" key="6">
    <source>
        <dbReference type="ARBA" id="ARBA00022729"/>
    </source>
</evidence>
<keyword evidence="13" id="KW-0808">Transferase</keyword>
<feature type="transmembrane region" description="Helical" evidence="12">
    <location>
        <begin position="676"/>
        <end position="698"/>
    </location>
</feature>